<dbReference type="PANTHER" id="PTHR35011">
    <property type="entry name" value="2,3-DIKETO-L-GULONATE TRAP TRANSPORTER SMALL PERMEASE PROTEIN YIAM"/>
    <property type="match status" value="1"/>
</dbReference>
<sequence length="162" mass="18078">MKKFYLLYQTLIDGLAIFGTAVVLVVGGLQVWFRYMTDASLIWSEEVMRYVMLWLVMICAGRAYSARQFLGMRGLVELLPRPAVRAIDLASGVVTIVFLGVIAYYGADFAWRTRLQTASTLNVSLFWIHLAICVGPILLAVHVLVEEVLGFKLTPPSEETSS</sequence>
<keyword evidence="2 9" id="KW-0813">Transport</keyword>
<evidence type="ECO:0000313" key="11">
    <source>
        <dbReference type="EMBL" id="AJE46701.1"/>
    </source>
</evidence>
<dbReference type="Proteomes" id="UP000031521">
    <property type="component" value="Chromosome"/>
</dbReference>
<keyword evidence="5 9" id="KW-0812">Transmembrane</keyword>
<dbReference type="GO" id="GO:0022857">
    <property type="term" value="F:transmembrane transporter activity"/>
    <property type="evidence" value="ECO:0007669"/>
    <property type="project" value="UniProtKB-UniRule"/>
</dbReference>
<comment type="subunit">
    <text evidence="9">The complex comprises the extracytoplasmic solute receptor protein and the two transmembrane proteins.</text>
</comment>
<comment type="function">
    <text evidence="9">Part of the tripartite ATP-independent periplasmic (TRAP) transport system.</text>
</comment>
<evidence type="ECO:0000256" key="8">
    <source>
        <dbReference type="ARBA" id="ARBA00038436"/>
    </source>
</evidence>
<dbReference type="EMBL" id="CP004393">
    <property type="protein sequence ID" value="AJE46701.1"/>
    <property type="molecule type" value="Genomic_DNA"/>
</dbReference>
<dbReference type="InterPro" id="IPR055348">
    <property type="entry name" value="DctQ"/>
</dbReference>
<feature type="transmembrane region" description="Helical" evidence="9">
    <location>
        <begin position="126"/>
        <end position="145"/>
    </location>
</feature>
<dbReference type="STRING" id="1208324.P73_1986"/>
<evidence type="ECO:0000256" key="5">
    <source>
        <dbReference type="ARBA" id="ARBA00022692"/>
    </source>
</evidence>
<keyword evidence="4 9" id="KW-0997">Cell inner membrane</keyword>
<dbReference type="GO" id="GO:0015740">
    <property type="term" value="P:C4-dicarboxylate transport"/>
    <property type="evidence" value="ECO:0007669"/>
    <property type="project" value="TreeGrafter"/>
</dbReference>
<dbReference type="RefSeq" id="WP_158401928.1">
    <property type="nucleotide sequence ID" value="NZ_CP004393.1"/>
</dbReference>
<dbReference type="PANTHER" id="PTHR35011:SF10">
    <property type="entry name" value="TRAP TRANSPORTER SMALL PERMEASE PROTEIN"/>
    <property type="match status" value="1"/>
</dbReference>
<evidence type="ECO:0000259" key="10">
    <source>
        <dbReference type="Pfam" id="PF04290"/>
    </source>
</evidence>
<dbReference type="OrthoDB" id="4964541at2"/>
<dbReference type="AlphaFoldDB" id="A0A0B5E130"/>
<protein>
    <recommendedName>
        <fullName evidence="9">TRAP transporter small permease protein</fullName>
    </recommendedName>
</protein>
<dbReference type="GO" id="GO:0005886">
    <property type="term" value="C:plasma membrane"/>
    <property type="evidence" value="ECO:0007669"/>
    <property type="project" value="UniProtKB-SubCell"/>
</dbReference>
<evidence type="ECO:0000256" key="1">
    <source>
        <dbReference type="ARBA" id="ARBA00004429"/>
    </source>
</evidence>
<feature type="transmembrane region" description="Helical" evidence="9">
    <location>
        <begin position="47"/>
        <end position="65"/>
    </location>
</feature>
<name>A0A0B5E130_9RHOB</name>
<evidence type="ECO:0000256" key="9">
    <source>
        <dbReference type="RuleBase" id="RU369079"/>
    </source>
</evidence>
<evidence type="ECO:0000256" key="2">
    <source>
        <dbReference type="ARBA" id="ARBA00022448"/>
    </source>
</evidence>
<feature type="transmembrane region" description="Helical" evidence="9">
    <location>
        <begin position="12"/>
        <end position="35"/>
    </location>
</feature>
<feature type="transmembrane region" description="Helical" evidence="9">
    <location>
        <begin position="86"/>
        <end position="106"/>
    </location>
</feature>
<comment type="subcellular location">
    <subcellularLocation>
        <location evidence="1 9">Cell inner membrane</location>
        <topology evidence="1 9">Multi-pass membrane protein</topology>
    </subcellularLocation>
</comment>
<evidence type="ECO:0000256" key="4">
    <source>
        <dbReference type="ARBA" id="ARBA00022519"/>
    </source>
</evidence>
<proteinExistence type="inferred from homology"/>
<keyword evidence="6 9" id="KW-1133">Transmembrane helix</keyword>
<comment type="similarity">
    <text evidence="8 9">Belongs to the TRAP transporter small permease family.</text>
</comment>
<gene>
    <name evidence="11" type="ORF">P73_1986</name>
</gene>
<keyword evidence="3" id="KW-1003">Cell membrane</keyword>
<evidence type="ECO:0000256" key="6">
    <source>
        <dbReference type="ARBA" id="ARBA00022989"/>
    </source>
</evidence>
<reference evidence="11 12" key="1">
    <citation type="journal article" date="2014" name="Int. J. Syst. Evol. Microbiol.">
        <title>Celeribacter indicus sp. nov., a polycyclic aromatic hydrocarbon-degrading bacterium from deep-sea sediment and reclassification of Huaishuia halophila as Celeribacter halophilus comb. nov.</title>
        <authorList>
            <person name="Lai Q."/>
            <person name="Cao J."/>
            <person name="Yuan J."/>
            <person name="Li F."/>
            <person name="Shao Z."/>
        </authorList>
    </citation>
    <scope>NUCLEOTIDE SEQUENCE [LARGE SCALE GENOMIC DNA]</scope>
    <source>
        <strain evidence="11">P73</strain>
    </source>
</reference>
<dbReference type="HOGENOM" id="CLU_086356_9_4_5"/>
<evidence type="ECO:0000313" key="12">
    <source>
        <dbReference type="Proteomes" id="UP000031521"/>
    </source>
</evidence>
<accession>A0A0B5E130</accession>
<keyword evidence="7 9" id="KW-0472">Membrane</keyword>
<feature type="domain" description="Tripartite ATP-independent periplasmic transporters DctQ component" evidence="10">
    <location>
        <begin position="25"/>
        <end position="146"/>
    </location>
</feature>
<evidence type="ECO:0000256" key="3">
    <source>
        <dbReference type="ARBA" id="ARBA00022475"/>
    </source>
</evidence>
<evidence type="ECO:0000256" key="7">
    <source>
        <dbReference type="ARBA" id="ARBA00023136"/>
    </source>
</evidence>
<organism evidence="11 12">
    <name type="scientific">Celeribacter indicus</name>
    <dbReference type="NCBI Taxonomy" id="1208324"/>
    <lineage>
        <taxon>Bacteria</taxon>
        <taxon>Pseudomonadati</taxon>
        <taxon>Pseudomonadota</taxon>
        <taxon>Alphaproteobacteria</taxon>
        <taxon>Rhodobacterales</taxon>
        <taxon>Roseobacteraceae</taxon>
        <taxon>Celeribacter</taxon>
    </lineage>
</organism>
<dbReference type="KEGG" id="cid:P73_1986"/>
<keyword evidence="12" id="KW-1185">Reference proteome</keyword>
<dbReference type="InterPro" id="IPR007387">
    <property type="entry name" value="TRAP_DctQ"/>
</dbReference>
<dbReference type="Pfam" id="PF04290">
    <property type="entry name" value="DctQ"/>
    <property type="match status" value="1"/>
</dbReference>